<feature type="transmembrane region" description="Helical" evidence="1">
    <location>
        <begin position="159"/>
        <end position="184"/>
    </location>
</feature>
<gene>
    <name evidence="2" type="ORF">UFOPK1440_00508</name>
    <name evidence="3" type="ORF">UFOPK1946_00749</name>
</gene>
<dbReference type="AlphaFoldDB" id="A0A6J6BRK5"/>
<organism evidence="2">
    <name type="scientific">freshwater metagenome</name>
    <dbReference type="NCBI Taxonomy" id="449393"/>
    <lineage>
        <taxon>unclassified sequences</taxon>
        <taxon>metagenomes</taxon>
        <taxon>ecological metagenomes</taxon>
    </lineage>
</organism>
<evidence type="ECO:0000313" key="3">
    <source>
        <dbReference type="EMBL" id="CAB4624551.1"/>
    </source>
</evidence>
<feature type="transmembrane region" description="Helical" evidence="1">
    <location>
        <begin position="16"/>
        <end position="37"/>
    </location>
</feature>
<reference evidence="2" key="1">
    <citation type="submission" date="2020-05" db="EMBL/GenBank/DDBJ databases">
        <authorList>
            <person name="Chiriac C."/>
            <person name="Salcher M."/>
            <person name="Ghai R."/>
            <person name="Kavagutti S V."/>
        </authorList>
    </citation>
    <scope>NUCLEOTIDE SEQUENCE</scope>
</reference>
<evidence type="ECO:0000256" key="1">
    <source>
        <dbReference type="SAM" id="Phobius"/>
    </source>
</evidence>
<feature type="transmembrane region" description="Helical" evidence="1">
    <location>
        <begin position="191"/>
        <end position="208"/>
    </location>
</feature>
<evidence type="ECO:0000313" key="2">
    <source>
        <dbReference type="EMBL" id="CAB4541731.1"/>
    </source>
</evidence>
<keyword evidence="1" id="KW-1133">Transmembrane helix</keyword>
<keyword evidence="1" id="KW-0472">Membrane</keyword>
<keyword evidence="1" id="KW-0812">Transmembrane</keyword>
<dbReference type="PANTHER" id="PTHR37305">
    <property type="entry name" value="INTEGRAL MEMBRANE PROTEIN-RELATED"/>
    <property type="match status" value="1"/>
</dbReference>
<protein>
    <submittedName>
        <fullName evidence="2">Unannotated protein</fullName>
    </submittedName>
</protein>
<feature type="transmembrane region" description="Helical" evidence="1">
    <location>
        <begin position="65"/>
        <end position="85"/>
    </location>
</feature>
<feature type="transmembrane region" description="Helical" evidence="1">
    <location>
        <begin position="120"/>
        <end position="139"/>
    </location>
</feature>
<sequence length="263" mass="28242">MFKVFQAEWRKLRRPVLVLGSLASSLFFTVLVTVFMFKNIDNPQGNADRGASIGRPILESASGSITAVSQVGLFLGITALCIFAAQSAQEYTYGTLRNLLVRQPARLKLLAGKFAAMKSFALLIAVVNISVSIAIAFTLSDGAKVSTAMWFTNEGLAAIARSSLNIFISIVYFGVLGITLGLIFRSPISSISIGVIWSLILEGLLFFVNENIPKWTPVSQFNTIAAGGSADISYTHALTLGTSYVFLGTIISAILFAKRDVAN</sequence>
<dbReference type="PANTHER" id="PTHR37305:SF1">
    <property type="entry name" value="MEMBRANE PROTEIN"/>
    <property type="match status" value="1"/>
</dbReference>
<dbReference type="EMBL" id="CAEZVG010000037">
    <property type="protein sequence ID" value="CAB4624551.1"/>
    <property type="molecule type" value="Genomic_DNA"/>
</dbReference>
<name>A0A6J6BRK5_9ZZZZ</name>
<proteinExistence type="predicted"/>
<feature type="transmembrane region" description="Helical" evidence="1">
    <location>
        <begin position="237"/>
        <end position="257"/>
    </location>
</feature>
<dbReference type="Pfam" id="PF12730">
    <property type="entry name" value="ABC2_membrane_4"/>
    <property type="match status" value="1"/>
</dbReference>
<dbReference type="EMBL" id="CAEZSP010000018">
    <property type="protein sequence ID" value="CAB4541731.1"/>
    <property type="molecule type" value="Genomic_DNA"/>
</dbReference>
<accession>A0A6J6BRK5</accession>